<feature type="chain" id="PRO_5038526377" description="DUF3558 domain-containing protein" evidence="1">
    <location>
        <begin position="22"/>
        <end position="181"/>
    </location>
</feature>
<comment type="caution">
    <text evidence="2">The sequence shown here is derived from an EMBL/GenBank/DDBJ whole genome shotgun (WGS) entry which is preliminary data.</text>
</comment>
<feature type="signal peptide" evidence="1">
    <location>
        <begin position="1"/>
        <end position="21"/>
    </location>
</feature>
<evidence type="ECO:0008006" key="4">
    <source>
        <dbReference type="Google" id="ProtNLM"/>
    </source>
</evidence>
<organism evidence="2 3">
    <name type="scientific">Phytohabitans rumicis</name>
    <dbReference type="NCBI Taxonomy" id="1076125"/>
    <lineage>
        <taxon>Bacteria</taxon>
        <taxon>Bacillati</taxon>
        <taxon>Actinomycetota</taxon>
        <taxon>Actinomycetes</taxon>
        <taxon>Micromonosporales</taxon>
        <taxon>Micromonosporaceae</taxon>
    </lineage>
</organism>
<evidence type="ECO:0000313" key="3">
    <source>
        <dbReference type="Proteomes" id="UP000482960"/>
    </source>
</evidence>
<dbReference type="PROSITE" id="PS51257">
    <property type="entry name" value="PROKAR_LIPOPROTEIN"/>
    <property type="match status" value="1"/>
</dbReference>
<evidence type="ECO:0000256" key="1">
    <source>
        <dbReference type="SAM" id="SignalP"/>
    </source>
</evidence>
<name>A0A6V8L830_9ACTN</name>
<keyword evidence="3" id="KW-1185">Reference proteome</keyword>
<dbReference type="EMBL" id="BLPG01000001">
    <property type="protein sequence ID" value="GFJ88815.1"/>
    <property type="molecule type" value="Genomic_DNA"/>
</dbReference>
<gene>
    <name evidence="2" type="ORF">Prum_024570</name>
</gene>
<reference evidence="2 3" key="2">
    <citation type="submission" date="2020-03" db="EMBL/GenBank/DDBJ databases">
        <authorList>
            <person name="Ichikawa N."/>
            <person name="Kimura A."/>
            <person name="Kitahashi Y."/>
            <person name="Uohara A."/>
        </authorList>
    </citation>
    <scope>NUCLEOTIDE SEQUENCE [LARGE SCALE GENOMIC DNA]</scope>
    <source>
        <strain evidence="2 3">NBRC 108638</strain>
    </source>
</reference>
<proteinExistence type="predicted"/>
<reference evidence="2 3" key="1">
    <citation type="submission" date="2020-03" db="EMBL/GenBank/DDBJ databases">
        <title>Whole genome shotgun sequence of Phytohabitans rumicis NBRC 108638.</title>
        <authorList>
            <person name="Komaki H."/>
            <person name="Tamura T."/>
        </authorList>
    </citation>
    <scope>NUCLEOTIDE SEQUENCE [LARGE SCALE GENOMIC DNA]</scope>
    <source>
        <strain evidence="2 3">NBRC 108638</strain>
    </source>
</reference>
<dbReference type="Proteomes" id="UP000482960">
    <property type="component" value="Unassembled WGS sequence"/>
</dbReference>
<accession>A0A6V8L830</accession>
<protein>
    <recommendedName>
        <fullName evidence="4">DUF3558 domain-containing protein</fullName>
    </recommendedName>
</protein>
<evidence type="ECO:0000313" key="2">
    <source>
        <dbReference type="EMBL" id="GFJ88815.1"/>
    </source>
</evidence>
<dbReference type="AlphaFoldDB" id="A0A6V8L830"/>
<sequence>MRRLGAAALLLLVAGCGKEAAADTPLPPPAPETVALPAAAAGGACQLLDYDVIEQLLGTRFDVAAARRVKDTYTCVVQSGGAARPDLVLSVTTTQADADIFEDEVTPDGADELTGLGKAAYREVRAAGGGVGPSVEVAWLTDDARMIIMRYTFATGQPKSAASALGPKLVNLAKKVDKEEV</sequence>
<keyword evidence="1" id="KW-0732">Signal</keyword>